<feature type="transmembrane region" description="Helical" evidence="10">
    <location>
        <begin position="134"/>
        <end position="156"/>
    </location>
</feature>
<keyword evidence="5 10" id="KW-1133">Transmembrane helix</keyword>
<evidence type="ECO:0000256" key="8">
    <source>
        <dbReference type="ARBA" id="ARBA00023136"/>
    </source>
</evidence>
<evidence type="ECO:0000256" key="2">
    <source>
        <dbReference type="ARBA" id="ARBA00022448"/>
    </source>
</evidence>
<keyword evidence="9" id="KW-0739">Sodium transport</keyword>
<evidence type="ECO:0000313" key="12">
    <source>
        <dbReference type="EMBL" id="MBI5170590.1"/>
    </source>
</evidence>
<name>A0A933W2Z0_UNCEI</name>
<keyword evidence="6" id="KW-0915">Sodium</keyword>
<dbReference type="GO" id="GO:0006814">
    <property type="term" value="P:sodium ion transport"/>
    <property type="evidence" value="ECO:0007669"/>
    <property type="project" value="UniProtKB-KW"/>
</dbReference>
<dbReference type="PANTHER" id="PTHR43562:SF3">
    <property type="entry name" value="SODIUM ION_PROTON EXCHANGER (EUROFUNG)"/>
    <property type="match status" value="1"/>
</dbReference>
<evidence type="ECO:0000256" key="1">
    <source>
        <dbReference type="ARBA" id="ARBA00004141"/>
    </source>
</evidence>
<feature type="domain" description="Cation/H+ exchanger transmembrane" evidence="11">
    <location>
        <begin position="27"/>
        <end position="413"/>
    </location>
</feature>
<dbReference type="Gene3D" id="1.20.1530.20">
    <property type="match status" value="1"/>
</dbReference>
<feature type="transmembrane region" description="Helical" evidence="10">
    <location>
        <begin position="74"/>
        <end position="93"/>
    </location>
</feature>
<feature type="transmembrane region" description="Helical" evidence="10">
    <location>
        <begin position="239"/>
        <end position="257"/>
    </location>
</feature>
<keyword evidence="4 10" id="KW-0812">Transmembrane</keyword>
<accession>A0A933W2Z0</accession>
<gene>
    <name evidence="12" type="ORF">HZA61_13965</name>
</gene>
<organism evidence="12 13">
    <name type="scientific">Eiseniibacteriota bacterium</name>
    <dbReference type="NCBI Taxonomy" id="2212470"/>
    <lineage>
        <taxon>Bacteria</taxon>
        <taxon>Candidatus Eiseniibacteriota</taxon>
    </lineage>
</organism>
<reference evidence="12" key="1">
    <citation type="submission" date="2020-07" db="EMBL/GenBank/DDBJ databases">
        <title>Huge and variable diversity of episymbiotic CPR bacteria and DPANN archaea in groundwater ecosystems.</title>
        <authorList>
            <person name="He C.Y."/>
            <person name="Keren R."/>
            <person name="Whittaker M."/>
            <person name="Farag I.F."/>
            <person name="Doudna J."/>
            <person name="Cate J.H.D."/>
            <person name="Banfield J.F."/>
        </authorList>
    </citation>
    <scope>NUCLEOTIDE SEQUENCE</scope>
    <source>
        <strain evidence="12">NC_groundwater_1813_Pr3_B-0.1um_71_17</strain>
    </source>
</reference>
<dbReference type="GO" id="GO:0015297">
    <property type="term" value="F:antiporter activity"/>
    <property type="evidence" value="ECO:0007669"/>
    <property type="project" value="UniProtKB-KW"/>
</dbReference>
<dbReference type="GO" id="GO:1902600">
    <property type="term" value="P:proton transmembrane transport"/>
    <property type="evidence" value="ECO:0007669"/>
    <property type="project" value="InterPro"/>
</dbReference>
<evidence type="ECO:0000256" key="3">
    <source>
        <dbReference type="ARBA" id="ARBA00022449"/>
    </source>
</evidence>
<comment type="subcellular location">
    <subcellularLocation>
        <location evidence="1">Membrane</location>
        <topology evidence="1">Multi-pass membrane protein</topology>
    </subcellularLocation>
</comment>
<evidence type="ECO:0000256" key="7">
    <source>
        <dbReference type="ARBA" id="ARBA00023065"/>
    </source>
</evidence>
<feature type="transmembrane region" description="Helical" evidence="10">
    <location>
        <begin position="303"/>
        <end position="323"/>
    </location>
</feature>
<feature type="transmembrane region" description="Helical" evidence="10">
    <location>
        <begin position="263"/>
        <end position="282"/>
    </location>
</feature>
<sequence>MRAAHAATGAGADALAAVLEALVVILVSARLGGALFARFGQPAVLGELLAGIVLGNLTLPGLEMLHAEGTRASLDLFAQIGVLFLLFTVGLESDAQRMLAVGPSALLVAVLGVAAPMALGYGVSAWLHPGAEPLMHVFVGATLTATSVGLTARVLGDLGRAASAEGRIILGAAVIDDVLGLVVLAVVTGVIRAADLGGAFAWSDAALILGKALAFLAGALVIGRLLSKAAFRVASRLQGEGLLLTVALAFCFGLSWLATLAGLAPIVGAFAAGLVLDEVHYADLAAREKHASRIEDLLHPLSSFLVPVFFVLMGMSVKLAAFAQPGVPLFALVLTVVAVIGKQLCSLGVLEKGADRIAVGLGMIPRGEVGLIFAGIGASLTLHGQRVVDDAVFSAIVVMVALTTLVTPPLLSWRLKQLR</sequence>
<feature type="transmembrane region" description="Helical" evidence="10">
    <location>
        <begin position="357"/>
        <end position="380"/>
    </location>
</feature>
<evidence type="ECO:0000313" key="13">
    <source>
        <dbReference type="Proteomes" id="UP000696931"/>
    </source>
</evidence>
<feature type="transmembrane region" description="Helical" evidence="10">
    <location>
        <begin position="14"/>
        <end position="37"/>
    </location>
</feature>
<proteinExistence type="predicted"/>
<dbReference type="AlphaFoldDB" id="A0A933W2Z0"/>
<keyword evidence="2" id="KW-0813">Transport</keyword>
<feature type="transmembrane region" description="Helical" evidence="10">
    <location>
        <begin position="206"/>
        <end position="227"/>
    </location>
</feature>
<evidence type="ECO:0000256" key="10">
    <source>
        <dbReference type="SAM" id="Phobius"/>
    </source>
</evidence>
<evidence type="ECO:0000256" key="9">
    <source>
        <dbReference type="ARBA" id="ARBA00023201"/>
    </source>
</evidence>
<keyword evidence="3" id="KW-0050">Antiport</keyword>
<dbReference type="Pfam" id="PF00999">
    <property type="entry name" value="Na_H_Exchanger"/>
    <property type="match status" value="1"/>
</dbReference>
<dbReference type="Proteomes" id="UP000696931">
    <property type="component" value="Unassembled WGS sequence"/>
</dbReference>
<feature type="transmembrane region" description="Helical" evidence="10">
    <location>
        <begin position="329"/>
        <end position="350"/>
    </location>
</feature>
<protein>
    <submittedName>
        <fullName evidence="12">Cation:proton antiporter</fullName>
    </submittedName>
</protein>
<keyword evidence="8 10" id="KW-0472">Membrane</keyword>
<dbReference type="PANTHER" id="PTHR43562">
    <property type="entry name" value="NAPA-TYPE SODIUM/HYDROGEN ANTIPORTER"/>
    <property type="match status" value="1"/>
</dbReference>
<feature type="transmembrane region" description="Helical" evidence="10">
    <location>
        <begin position="168"/>
        <end position="194"/>
    </location>
</feature>
<feature type="transmembrane region" description="Helical" evidence="10">
    <location>
        <begin position="392"/>
        <end position="413"/>
    </location>
</feature>
<evidence type="ECO:0000259" key="11">
    <source>
        <dbReference type="Pfam" id="PF00999"/>
    </source>
</evidence>
<evidence type="ECO:0000256" key="5">
    <source>
        <dbReference type="ARBA" id="ARBA00022989"/>
    </source>
</evidence>
<dbReference type="InterPro" id="IPR038770">
    <property type="entry name" value="Na+/solute_symporter_sf"/>
</dbReference>
<dbReference type="InterPro" id="IPR006153">
    <property type="entry name" value="Cation/H_exchanger_TM"/>
</dbReference>
<feature type="transmembrane region" description="Helical" evidence="10">
    <location>
        <begin position="105"/>
        <end position="128"/>
    </location>
</feature>
<evidence type="ECO:0000256" key="6">
    <source>
        <dbReference type="ARBA" id="ARBA00023053"/>
    </source>
</evidence>
<dbReference type="EMBL" id="JACRIW010000099">
    <property type="protein sequence ID" value="MBI5170590.1"/>
    <property type="molecule type" value="Genomic_DNA"/>
</dbReference>
<evidence type="ECO:0000256" key="4">
    <source>
        <dbReference type="ARBA" id="ARBA00022692"/>
    </source>
</evidence>
<comment type="caution">
    <text evidence="12">The sequence shown here is derived from an EMBL/GenBank/DDBJ whole genome shotgun (WGS) entry which is preliminary data.</text>
</comment>
<feature type="transmembrane region" description="Helical" evidence="10">
    <location>
        <begin position="44"/>
        <end position="62"/>
    </location>
</feature>
<dbReference type="GO" id="GO:0016020">
    <property type="term" value="C:membrane"/>
    <property type="evidence" value="ECO:0007669"/>
    <property type="project" value="UniProtKB-SubCell"/>
</dbReference>
<keyword evidence="7" id="KW-0406">Ion transport</keyword>